<dbReference type="RefSeq" id="XP_026137927.1">
    <property type="nucleotide sequence ID" value="XM_026282142.1"/>
</dbReference>
<dbReference type="KEGG" id="caua:113114976"/>
<dbReference type="Gene3D" id="2.60.40.10">
    <property type="entry name" value="Immunoglobulins"/>
    <property type="match status" value="2"/>
</dbReference>
<feature type="chain" id="PRO_5028275088" evidence="2">
    <location>
        <begin position="24"/>
        <end position="314"/>
    </location>
</feature>
<dbReference type="InterPro" id="IPR050650">
    <property type="entry name" value="Type-II_Cytokine-TF_Rcpt"/>
</dbReference>
<dbReference type="GO" id="GO:0005886">
    <property type="term" value="C:plasma membrane"/>
    <property type="evidence" value="ECO:0007669"/>
    <property type="project" value="TreeGrafter"/>
</dbReference>
<evidence type="ECO:0000256" key="2">
    <source>
        <dbReference type="SAM" id="SignalP"/>
    </source>
</evidence>
<dbReference type="InterPro" id="IPR036116">
    <property type="entry name" value="FN3_sf"/>
</dbReference>
<dbReference type="AlphaFoldDB" id="A0A6P6QWZ6"/>
<dbReference type="Pfam" id="PF01108">
    <property type="entry name" value="Tissue_fac"/>
    <property type="match status" value="1"/>
</dbReference>
<evidence type="ECO:0000256" key="1">
    <source>
        <dbReference type="SAM" id="Phobius"/>
    </source>
</evidence>
<dbReference type="PANTHER" id="PTHR20859">
    <property type="entry name" value="INTERFERON/INTERLEUKIN RECEPTOR"/>
    <property type="match status" value="1"/>
</dbReference>
<dbReference type="OrthoDB" id="8704831at2759"/>
<evidence type="ECO:0000313" key="5">
    <source>
        <dbReference type="RefSeq" id="XP_026137927.1"/>
    </source>
</evidence>
<feature type="signal peptide" evidence="2">
    <location>
        <begin position="1"/>
        <end position="23"/>
    </location>
</feature>
<dbReference type="InterPro" id="IPR003961">
    <property type="entry name" value="FN3_dom"/>
</dbReference>
<feature type="domain" description="Fibronectin type-III" evidence="3">
    <location>
        <begin position="17"/>
        <end position="111"/>
    </location>
</feature>
<dbReference type="PANTHER" id="PTHR20859:SF53">
    <property type="entry name" value="INTERLEUKIN-22 RECEPTOR SUBUNIT ALPHA-1"/>
    <property type="match status" value="1"/>
</dbReference>
<gene>
    <name evidence="5" type="primary">crfb16</name>
</gene>
<dbReference type="InterPro" id="IPR013783">
    <property type="entry name" value="Ig-like_fold"/>
</dbReference>
<keyword evidence="1" id="KW-0812">Transmembrane</keyword>
<organism evidence="4 5">
    <name type="scientific">Carassius auratus</name>
    <name type="common">Goldfish</name>
    <dbReference type="NCBI Taxonomy" id="7957"/>
    <lineage>
        <taxon>Eukaryota</taxon>
        <taxon>Metazoa</taxon>
        <taxon>Chordata</taxon>
        <taxon>Craniata</taxon>
        <taxon>Vertebrata</taxon>
        <taxon>Euteleostomi</taxon>
        <taxon>Actinopterygii</taxon>
        <taxon>Neopterygii</taxon>
        <taxon>Teleostei</taxon>
        <taxon>Ostariophysi</taxon>
        <taxon>Cypriniformes</taxon>
        <taxon>Cyprinidae</taxon>
        <taxon>Cyprininae</taxon>
        <taxon>Carassius</taxon>
    </lineage>
</organism>
<keyword evidence="1" id="KW-0472">Membrane</keyword>
<feature type="transmembrane region" description="Helical" evidence="1">
    <location>
        <begin position="224"/>
        <end position="244"/>
    </location>
</feature>
<evidence type="ECO:0000313" key="4">
    <source>
        <dbReference type="Proteomes" id="UP000515129"/>
    </source>
</evidence>
<proteinExistence type="predicted"/>
<dbReference type="Proteomes" id="UP000515129">
    <property type="component" value="Chromosome 2"/>
</dbReference>
<dbReference type="CTD" id="100174902"/>
<evidence type="ECO:0000259" key="3">
    <source>
        <dbReference type="Pfam" id="PF01108"/>
    </source>
</evidence>
<keyword evidence="5" id="KW-0675">Receptor</keyword>
<protein>
    <submittedName>
        <fullName evidence="5">Interleukin-20 receptor subunit beta</fullName>
    </submittedName>
</protein>
<keyword evidence="4" id="KW-1185">Reference proteome</keyword>
<keyword evidence="2" id="KW-0732">Signal</keyword>
<accession>A0A6P6QWZ6</accession>
<name>A0A6P6QWZ6_CARAU</name>
<dbReference type="GO" id="GO:0004896">
    <property type="term" value="F:cytokine receptor activity"/>
    <property type="evidence" value="ECO:0007669"/>
    <property type="project" value="TreeGrafter"/>
</dbReference>
<dbReference type="SUPFAM" id="SSF49265">
    <property type="entry name" value="Fibronectin type III"/>
    <property type="match status" value="1"/>
</dbReference>
<keyword evidence="1" id="KW-1133">Transmembrane helix</keyword>
<reference evidence="5" key="1">
    <citation type="submission" date="2025-08" db="UniProtKB">
        <authorList>
            <consortium name="RefSeq"/>
        </authorList>
    </citation>
    <scope>IDENTIFICATION</scope>
    <source>
        <strain evidence="5">Wakin</strain>
        <tissue evidence="5">Muscle</tissue>
    </source>
</reference>
<sequence>MSSGLNKILFPLLLYFTINYSRSLSTTLNASMHSVNMKHILKWSLLQASCSMANYSVQFQGEYELYNLNATWVDAYDCQEISENWCDLTHDLASNSDYSIRIETNCDGQKSWAQLPATFNRKDTVLLVPKMIVNVEGDPVQVGFSTTLSGVTVNLKVWQEGDEQNALIYVIRDYPYNFSIAAHRGKEKMCFKAEALVEAVNKSSSTDIQCVIIPKQIPDFMRPLMMGISVVIAVTVAFILGWLAKHFGPKIKHTFCQRETIPNVLFDDWPTRTPILFTDVSLEPTDPLLLLFPAEHQCTVQFRGTLLSEVECRT</sequence>